<feature type="domain" description="DUF5641" evidence="2">
    <location>
        <begin position="176"/>
        <end position="226"/>
    </location>
</feature>
<keyword evidence="4" id="KW-1185">Reference proteome</keyword>
<dbReference type="InterPro" id="IPR040676">
    <property type="entry name" value="DUF5641"/>
</dbReference>
<sequence>MLTKIVQKVYVLFIVPDRQFEFNKVPFGLSTSPGVFPSNSMFQVYLDLTRKGIVISYLDDSVIPAKRRKGRHCRVVFGVFSSPFLLGSTIQYHLEKKLEEAKQGRGKYPECIVQKLMRSFYVDNCLASVQTQSELDRFIVVATEIMSERKFELRGWEHSSPSHPIASSTNVIGTRRNDALEVGDVVLIGHDNVRRIDWPLGVVLEVYPGKDGVPLAVRIRTSHGLTGKASLPVEKTPESSTDHISDSPTDYVPASPVESTNNSEEKPPTKTRLGWTIKIPRKLDL</sequence>
<reference evidence="3" key="1">
    <citation type="submission" date="2020-08" db="EMBL/GenBank/DDBJ databases">
        <title>Multicomponent nature underlies the extraordinary mechanical properties of spider dragline silk.</title>
        <authorList>
            <person name="Kono N."/>
            <person name="Nakamura H."/>
            <person name="Mori M."/>
            <person name="Yoshida Y."/>
            <person name="Ohtoshi R."/>
            <person name="Malay A.D."/>
            <person name="Moran D.A.P."/>
            <person name="Tomita M."/>
            <person name="Numata K."/>
            <person name="Arakawa K."/>
        </authorList>
    </citation>
    <scope>NUCLEOTIDE SEQUENCE</scope>
</reference>
<organism evidence="3 4">
    <name type="scientific">Trichonephila inaurata madagascariensis</name>
    <dbReference type="NCBI Taxonomy" id="2747483"/>
    <lineage>
        <taxon>Eukaryota</taxon>
        <taxon>Metazoa</taxon>
        <taxon>Ecdysozoa</taxon>
        <taxon>Arthropoda</taxon>
        <taxon>Chelicerata</taxon>
        <taxon>Arachnida</taxon>
        <taxon>Araneae</taxon>
        <taxon>Araneomorphae</taxon>
        <taxon>Entelegynae</taxon>
        <taxon>Araneoidea</taxon>
        <taxon>Nephilidae</taxon>
        <taxon>Trichonephila</taxon>
        <taxon>Trichonephila inaurata</taxon>
    </lineage>
</organism>
<dbReference type="AlphaFoldDB" id="A0A8X6WP71"/>
<dbReference type="PANTHER" id="PTHR47331">
    <property type="entry name" value="PHD-TYPE DOMAIN-CONTAINING PROTEIN"/>
    <property type="match status" value="1"/>
</dbReference>
<evidence type="ECO:0000313" key="3">
    <source>
        <dbReference type="EMBL" id="GFY38630.1"/>
    </source>
</evidence>
<feature type="compositionally biased region" description="Basic and acidic residues" evidence="1">
    <location>
        <begin position="235"/>
        <end position="245"/>
    </location>
</feature>
<gene>
    <name evidence="3" type="primary">X975_12745</name>
    <name evidence="3" type="ORF">TNIN_327911</name>
</gene>
<dbReference type="Gene3D" id="3.10.10.10">
    <property type="entry name" value="HIV Type 1 Reverse Transcriptase, subunit A, domain 1"/>
    <property type="match status" value="1"/>
</dbReference>
<dbReference type="Proteomes" id="UP000886998">
    <property type="component" value="Unassembled WGS sequence"/>
</dbReference>
<dbReference type="Gene3D" id="3.30.70.270">
    <property type="match status" value="1"/>
</dbReference>
<name>A0A8X6WP71_9ARAC</name>
<comment type="caution">
    <text evidence="3">The sequence shown here is derived from an EMBL/GenBank/DDBJ whole genome shotgun (WGS) entry which is preliminary data.</text>
</comment>
<feature type="region of interest" description="Disordered" evidence="1">
    <location>
        <begin position="228"/>
        <end position="274"/>
    </location>
</feature>
<dbReference type="SUPFAM" id="SSF56672">
    <property type="entry name" value="DNA/RNA polymerases"/>
    <property type="match status" value="1"/>
</dbReference>
<accession>A0A8X6WP71</accession>
<evidence type="ECO:0000259" key="2">
    <source>
        <dbReference type="Pfam" id="PF18701"/>
    </source>
</evidence>
<evidence type="ECO:0000313" key="4">
    <source>
        <dbReference type="Proteomes" id="UP000886998"/>
    </source>
</evidence>
<proteinExistence type="predicted"/>
<evidence type="ECO:0000256" key="1">
    <source>
        <dbReference type="SAM" id="MobiDB-lite"/>
    </source>
</evidence>
<dbReference type="Pfam" id="PF18701">
    <property type="entry name" value="DUF5641"/>
    <property type="match status" value="1"/>
</dbReference>
<dbReference type="InterPro" id="IPR043128">
    <property type="entry name" value="Rev_trsase/Diguanyl_cyclase"/>
</dbReference>
<dbReference type="InterPro" id="IPR043502">
    <property type="entry name" value="DNA/RNA_pol_sf"/>
</dbReference>
<dbReference type="EMBL" id="BMAV01000967">
    <property type="protein sequence ID" value="GFY38630.1"/>
    <property type="molecule type" value="Genomic_DNA"/>
</dbReference>
<dbReference type="GO" id="GO:0071897">
    <property type="term" value="P:DNA biosynthetic process"/>
    <property type="evidence" value="ECO:0007669"/>
    <property type="project" value="UniProtKB-ARBA"/>
</dbReference>
<protein>
    <submittedName>
        <fullName evidence="3">CCHC-type domain-containing protein</fullName>
    </submittedName>
</protein>